<dbReference type="EMBL" id="BARV01000026">
    <property type="protein sequence ID" value="GAH91865.1"/>
    <property type="molecule type" value="Genomic_DNA"/>
</dbReference>
<evidence type="ECO:0000313" key="2">
    <source>
        <dbReference type="EMBL" id="GAH91888.1"/>
    </source>
</evidence>
<sequence length="63" mass="7209">MYMIVDKTDKCFTSLIAFYRAEDLPGFIKEWRRRYPGQSGAIQAWLDIATADGAYKAVEGEFP</sequence>
<comment type="caution">
    <text evidence="1">The sequence shown here is derived from an EMBL/GenBank/DDBJ whole genome shotgun (WGS) entry which is preliminary data.</text>
</comment>
<gene>
    <name evidence="1" type="ORF">S06H3_00175</name>
    <name evidence="2" type="ORF">S06H3_00183</name>
</gene>
<dbReference type="AlphaFoldDB" id="X1KE07"/>
<accession>X1KE07</accession>
<name>X1KE07_9ZZZZ</name>
<proteinExistence type="predicted"/>
<organism evidence="1">
    <name type="scientific">marine sediment metagenome</name>
    <dbReference type="NCBI Taxonomy" id="412755"/>
    <lineage>
        <taxon>unclassified sequences</taxon>
        <taxon>metagenomes</taxon>
        <taxon>ecological metagenomes</taxon>
    </lineage>
</organism>
<protein>
    <submittedName>
        <fullName evidence="1">Uncharacterized protein</fullName>
    </submittedName>
</protein>
<dbReference type="EMBL" id="BARV01000026">
    <property type="protein sequence ID" value="GAH91888.1"/>
    <property type="molecule type" value="Genomic_DNA"/>
</dbReference>
<reference evidence="1" key="1">
    <citation type="journal article" date="2014" name="Front. Microbiol.">
        <title>High frequency of phylogenetically diverse reductive dehalogenase-homologous genes in deep subseafloor sedimentary metagenomes.</title>
        <authorList>
            <person name="Kawai M."/>
            <person name="Futagami T."/>
            <person name="Toyoda A."/>
            <person name="Takaki Y."/>
            <person name="Nishi S."/>
            <person name="Hori S."/>
            <person name="Arai W."/>
            <person name="Tsubouchi T."/>
            <person name="Morono Y."/>
            <person name="Uchiyama I."/>
            <person name="Ito T."/>
            <person name="Fujiyama A."/>
            <person name="Inagaki F."/>
            <person name="Takami H."/>
        </authorList>
    </citation>
    <scope>NUCLEOTIDE SEQUENCE</scope>
    <source>
        <strain evidence="1">Expedition CK06-06</strain>
    </source>
</reference>
<evidence type="ECO:0000313" key="1">
    <source>
        <dbReference type="EMBL" id="GAH91865.1"/>
    </source>
</evidence>